<dbReference type="Gene3D" id="3.90.132.10">
    <property type="entry name" value="Leishmanolysin , domain 2"/>
    <property type="match status" value="1"/>
</dbReference>
<evidence type="ECO:0000256" key="7">
    <source>
        <dbReference type="ARBA" id="ARBA00039717"/>
    </source>
</evidence>
<name>A0A7M7NYC5_STRPU</name>
<dbReference type="Pfam" id="PF01457">
    <property type="entry name" value="Peptidase_M8"/>
    <property type="match status" value="1"/>
</dbReference>
<proteinExistence type="inferred from homology"/>
<evidence type="ECO:0000256" key="8">
    <source>
        <dbReference type="PIRSR" id="PIRSR601577-2"/>
    </source>
</evidence>
<dbReference type="GO" id="GO:0006508">
    <property type="term" value="P:proteolysis"/>
    <property type="evidence" value="ECO:0007669"/>
    <property type="project" value="UniProtKB-KW"/>
</dbReference>
<dbReference type="KEGG" id="spu:100888996"/>
<evidence type="ECO:0000256" key="5">
    <source>
        <dbReference type="ARBA" id="ARBA00022833"/>
    </source>
</evidence>
<evidence type="ECO:0000256" key="1">
    <source>
        <dbReference type="ARBA" id="ARBA00005860"/>
    </source>
</evidence>
<evidence type="ECO:0000256" key="4">
    <source>
        <dbReference type="ARBA" id="ARBA00022801"/>
    </source>
</evidence>
<dbReference type="GO" id="GO:0004222">
    <property type="term" value="F:metalloendopeptidase activity"/>
    <property type="evidence" value="ECO:0007669"/>
    <property type="project" value="UniProtKB-UniRule"/>
</dbReference>
<keyword evidence="4 9" id="KW-0378">Hydrolase</keyword>
<feature type="binding site" evidence="8">
    <location>
        <position position="39"/>
    </location>
    <ligand>
        <name>Zn(2+)</name>
        <dbReference type="ChEBI" id="CHEBI:29105"/>
        <note>catalytic</note>
    </ligand>
</feature>
<keyword evidence="3 8" id="KW-0479">Metal-binding</keyword>
<evidence type="ECO:0000256" key="6">
    <source>
        <dbReference type="ARBA" id="ARBA00023049"/>
    </source>
</evidence>
<dbReference type="GO" id="GO:0016020">
    <property type="term" value="C:membrane"/>
    <property type="evidence" value="ECO:0007669"/>
    <property type="project" value="InterPro"/>
</dbReference>
<sequence>MVTPNLIREAREYYGCDTIEGVELEDDYGMVPSGSALAHFEARLMPTESMGPAFTKGRKFSRFTLAFFEDTGWYKVNYDLADPFNWGRDLGCDFVNKSCKWWMDTQRNRGLSLSPYCEKPVELLCGVEGRPAVCTNYKLYEPLPDEYQYFDSLPGFNETELASVGGWRMLEDHCPVIYILTNVTVTLATMERLART</sequence>
<reference evidence="11" key="1">
    <citation type="submission" date="2015-02" db="EMBL/GenBank/DDBJ databases">
        <title>Genome sequencing for Strongylocentrotus purpuratus.</title>
        <authorList>
            <person name="Murali S."/>
            <person name="Liu Y."/>
            <person name="Vee V."/>
            <person name="English A."/>
            <person name="Wang M."/>
            <person name="Skinner E."/>
            <person name="Han Y."/>
            <person name="Muzny D.M."/>
            <person name="Worley K.C."/>
            <person name="Gibbs R.A."/>
        </authorList>
    </citation>
    <scope>NUCLEOTIDE SEQUENCE</scope>
</reference>
<dbReference type="GeneID" id="100888996"/>
<protein>
    <recommendedName>
        <fullName evidence="7 9">Leishmanolysin-like peptidase</fullName>
        <ecNumber evidence="9">3.4.24.-</ecNumber>
    </recommendedName>
</protein>
<dbReference type="EnsemblMetazoa" id="XM_030987480">
    <property type="protein sequence ID" value="XP_030843340"/>
    <property type="gene ID" value="LOC100888996"/>
</dbReference>
<keyword evidence="6 8" id="KW-0482">Metalloprotease</keyword>
<keyword evidence="11" id="KW-1185">Reference proteome</keyword>
<dbReference type="OMA" id="ILREDWW"/>
<dbReference type="OrthoDB" id="527990at2759"/>
<evidence type="ECO:0000313" key="11">
    <source>
        <dbReference type="Proteomes" id="UP000007110"/>
    </source>
</evidence>
<dbReference type="GO" id="GO:0007155">
    <property type="term" value="P:cell adhesion"/>
    <property type="evidence" value="ECO:0007669"/>
    <property type="project" value="InterPro"/>
</dbReference>
<evidence type="ECO:0000256" key="2">
    <source>
        <dbReference type="ARBA" id="ARBA00022670"/>
    </source>
</evidence>
<dbReference type="InParanoid" id="A0A7M7NYC5"/>
<dbReference type="Gene3D" id="2.10.55.10">
    <property type="entry name" value="Leishmanolysin domain 3"/>
    <property type="match status" value="1"/>
</dbReference>
<dbReference type="InterPro" id="IPR001577">
    <property type="entry name" value="Peptidase_M8"/>
</dbReference>
<dbReference type="PANTHER" id="PTHR10942">
    <property type="entry name" value="LEISHMANOLYSIN-LIKE PEPTIDASE"/>
    <property type="match status" value="1"/>
</dbReference>
<comment type="cofactor">
    <cofactor evidence="8 9">
        <name>Zn(2+)</name>
        <dbReference type="ChEBI" id="CHEBI:29105"/>
    </cofactor>
    <text evidence="8 9">Binds 1 zinc ion per subunit.</text>
</comment>
<dbReference type="PANTHER" id="PTHR10942:SF0">
    <property type="entry name" value="LEISHMANOLYSIN-LIKE PEPTIDASE"/>
    <property type="match status" value="1"/>
</dbReference>
<organism evidence="10 11">
    <name type="scientific">Strongylocentrotus purpuratus</name>
    <name type="common">Purple sea urchin</name>
    <dbReference type="NCBI Taxonomy" id="7668"/>
    <lineage>
        <taxon>Eukaryota</taxon>
        <taxon>Metazoa</taxon>
        <taxon>Echinodermata</taxon>
        <taxon>Eleutherozoa</taxon>
        <taxon>Echinozoa</taxon>
        <taxon>Echinoidea</taxon>
        <taxon>Euechinoidea</taxon>
        <taxon>Echinacea</taxon>
        <taxon>Camarodonta</taxon>
        <taxon>Echinidea</taxon>
        <taxon>Strongylocentrotidae</taxon>
        <taxon>Strongylocentrotus</taxon>
    </lineage>
</organism>
<comment type="similarity">
    <text evidence="1 9">Belongs to the peptidase M8 family.</text>
</comment>
<keyword evidence="2 9" id="KW-0645">Protease</keyword>
<dbReference type="GO" id="GO:0046872">
    <property type="term" value="F:metal ion binding"/>
    <property type="evidence" value="ECO:0007669"/>
    <property type="project" value="UniProtKB-KW"/>
</dbReference>
<dbReference type="AlphaFoldDB" id="A0A7M7NYC5"/>
<dbReference type="SUPFAM" id="SSF55486">
    <property type="entry name" value="Metalloproteases ('zincins'), catalytic domain"/>
    <property type="match status" value="1"/>
</dbReference>
<evidence type="ECO:0000256" key="3">
    <source>
        <dbReference type="ARBA" id="ARBA00022723"/>
    </source>
</evidence>
<accession>A0A7M7NYC5</accession>
<evidence type="ECO:0000256" key="9">
    <source>
        <dbReference type="RuleBase" id="RU366077"/>
    </source>
</evidence>
<dbReference type="RefSeq" id="XP_030843340.1">
    <property type="nucleotide sequence ID" value="XM_030987480.1"/>
</dbReference>
<reference evidence="10" key="2">
    <citation type="submission" date="2021-01" db="UniProtKB">
        <authorList>
            <consortium name="EnsemblMetazoa"/>
        </authorList>
    </citation>
    <scope>IDENTIFICATION</scope>
</reference>
<dbReference type="EC" id="3.4.24.-" evidence="9"/>
<keyword evidence="5 8" id="KW-0862">Zinc</keyword>
<dbReference type="FunFam" id="3.90.132.10:FF:000001">
    <property type="entry name" value="leishmanolysin-like peptidase isoform X2"/>
    <property type="match status" value="1"/>
</dbReference>
<evidence type="ECO:0000313" key="10">
    <source>
        <dbReference type="EnsemblMetazoa" id="XP_030843340"/>
    </source>
</evidence>
<dbReference type="PRINTS" id="PR00782">
    <property type="entry name" value="LSHMANOLYSIN"/>
</dbReference>
<dbReference type="Proteomes" id="UP000007110">
    <property type="component" value="Unassembled WGS sequence"/>
</dbReference>